<dbReference type="PANTHER" id="PTHR10663:SF338">
    <property type="entry name" value="PH AND SEC7 DOMAIN-CONTAINING PROTEIN 4"/>
    <property type="match status" value="1"/>
</dbReference>
<feature type="region of interest" description="Disordered" evidence="5">
    <location>
        <begin position="673"/>
        <end position="702"/>
    </location>
</feature>
<feature type="compositionally biased region" description="Gly residues" evidence="5">
    <location>
        <begin position="378"/>
        <end position="387"/>
    </location>
</feature>
<evidence type="ECO:0000313" key="8">
    <source>
        <dbReference type="Ensembl" id="ENSACCP00020013940.1"/>
    </source>
</evidence>
<dbReference type="Gene3D" id="2.30.29.30">
    <property type="entry name" value="Pleckstrin-homology domain (PH domain)/Phosphotyrosine-binding domain (PTB)"/>
    <property type="match status" value="1"/>
</dbReference>
<evidence type="ECO:0000256" key="1">
    <source>
        <dbReference type="ARBA" id="ARBA00004632"/>
    </source>
</evidence>
<evidence type="ECO:0000256" key="4">
    <source>
        <dbReference type="ARBA" id="ARBA00023136"/>
    </source>
</evidence>
<dbReference type="Gene3D" id="1.10.1000.11">
    <property type="entry name" value="Arf Nucleotide-binding Site Opener,domain 2"/>
    <property type="match status" value="1"/>
</dbReference>
<protein>
    <submittedName>
        <fullName evidence="8">Pleckstrin and Sec7 domain containing 4</fullName>
    </submittedName>
</protein>
<feature type="region of interest" description="Disordered" evidence="5">
    <location>
        <begin position="251"/>
        <end position="357"/>
    </location>
</feature>
<dbReference type="InterPro" id="IPR041681">
    <property type="entry name" value="PH_9"/>
</dbReference>
<dbReference type="SMART" id="SM00222">
    <property type="entry name" value="Sec7"/>
    <property type="match status" value="1"/>
</dbReference>
<dbReference type="PROSITE" id="PS50190">
    <property type="entry name" value="SEC7"/>
    <property type="match status" value="1"/>
</dbReference>
<feature type="region of interest" description="Disordered" evidence="5">
    <location>
        <begin position="373"/>
        <end position="434"/>
    </location>
</feature>
<feature type="compositionally biased region" description="Acidic residues" evidence="5">
    <location>
        <begin position="591"/>
        <end position="601"/>
    </location>
</feature>
<organism evidence="8 9">
    <name type="scientific">Aquila chrysaetos chrysaetos</name>
    <dbReference type="NCBI Taxonomy" id="223781"/>
    <lineage>
        <taxon>Eukaryota</taxon>
        <taxon>Metazoa</taxon>
        <taxon>Chordata</taxon>
        <taxon>Craniata</taxon>
        <taxon>Vertebrata</taxon>
        <taxon>Euteleostomi</taxon>
        <taxon>Archelosauria</taxon>
        <taxon>Archosauria</taxon>
        <taxon>Dinosauria</taxon>
        <taxon>Saurischia</taxon>
        <taxon>Theropoda</taxon>
        <taxon>Coelurosauria</taxon>
        <taxon>Aves</taxon>
        <taxon>Neognathae</taxon>
        <taxon>Neoaves</taxon>
        <taxon>Telluraves</taxon>
        <taxon>Accipitrimorphae</taxon>
        <taxon>Accipitriformes</taxon>
        <taxon>Accipitridae</taxon>
        <taxon>Accipitrinae</taxon>
        <taxon>Aquila</taxon>
    </lineage>
</organism>
<feature type="compositionally biased region" description="Pro residues" evidence="5">
    <location>
        <begin position="388"/>
        <end position="401"/>
    </location>
</feature>
<evidence type="ECO:0000259" key="6">
    <source>
        <dbReference type="PROSITE" id="PS50003"/>
    </source>
</evidence>
<dbReference type="PROSITE" id="PS50003">
    <property type="entry name" value="PH_DOMAIN"/>
    <property type="match status" value="1"/>
</dbReference>
<dbReference type="SMART" id="SM00233">
    <property type="entry name" value="PH"/>
    <property type="match status" value="1"/>
</dbReference>
<dbReference type="Pfam" id="PF01369">
    <property type="entry name" value="Sec7"/>
    <property type="match status" value="1"/>
</dbReference>
<feature type="compositionally biased region" description="Polar residues" evidence="5">
    <location>
        <begin position="50"/>
        <end position="76"/>
    </location>
</feature>
<dbReference type="CDD" id="cd00171">
    <property type="entry name" value="Sec7"/>
    <property type="match status" value="1"/>
</dbReference>
<dbReference type="InterPro" id="IPR035999">
    <property type="entry name" value="Sec7_dom_sf"/>
</dbReference>
<dbReference type="SUPFAM" id="SSF50729">
    <property type="entry name" value="PH domain-like"/>
    <property type="match status" value="1"/>
</dbReference>
<keyword evidence="9" id="KW-1185">Reference proteome</keyword>
<evidence type="ECO:0000259" key="7">
    <source>
        <dbReference type="PROSITE" id="PS50190"/>
    </source>
</evidence>
<name>A0A663ENQ6_AQUCH</name>
<dbReference type="InterPro" id="IPR023394">
    <property type="entry name" value="Sec7_C_sf"/>
</dbReference>
<gene>
    <name evidence="8" type="primary">LOC115349855</name>
</gene>
<dbReference type="FunFam" id="1.10.1000.11:FF:000002">
    <property type="entry name" value="Cytohesin 1"/>
    <property type="match status" value="1"/>
</dbReference>
<feature type="compositionally biased region" description="Acidic residues" evidence="5">
    <location>
        <begin position="692"/>
        <end position="701"/>
    </location>
</feature>
<dbReference type="Proteomes" id="UP000472275">
    <property type="component" value="Chromosome 13"/>
</dbReference>
<evidence type="ECO:0000256" key="3">
    <source>
        <dbReference type="ARBA" id="ARBA00022658"/>
    </source>
</evidence>
<keyword evidence="2" id="KW-1003">Cell membrane</keyword>
<proteinExistence type="predicted"/>
<dbReference type="GO" id="GO:0032587">
    <property type="term" value="C:ruffle membrane"/>
    <property type="evidence" value="ECO:0007669"/>
    <property type="project" value="UniProtKB-SubCell"/>
</dbReference>
<feature type="compositionally biased region" description="Acidic residues" evidence="5">
    <location>
        <begin position="304"/>
        <end position="335"/>
    </location>
</feature>
<feature type="domain" description="PH" evidence="6">
    <location>
        <begin position="628"/>
        <end position="755"/>
    </location>
</feature>
<feature type="region of interest" description="Disordered" evidence="5">
    <location>
        <begin position="591"/>
        <end position="618"/>
    </location>
</feature>
<dbReference type="FunFam" id="2.30.29.30:FF:000267">
    <property type="entry name" value="PH and SEC7 domain-containing protein 4"/>
    <property type="match status" value="1"/>
</dbReference>
<evidence type="ECO:0000313" key="9">
    <source>
        <dbReference type="Proteomes" id="UP000472275"/>
    </source>
</evidence>
<dbReference type="InterPro" id="IPR001849">
    <property type="entry name" value="PH_domain"/>
</dbReference>
<feature type="compositionally biased region" description="Basic and acidic residues" evidence="5">
    <location>
        <begin position="1"/>
        <end position="13"/>
    </location>
</feature>
<keyword evidence="4" id="KW-0472">Membrane</keyword>
<feature type="domain" description="SEC7" evidence="7">
    <location>
        <begin position="416"/>
        <end position="585"/>
    </location>
</feature>
<dbReference type="Pfam" id="PF15410">
    <property type="entry name" value="PH_9"/>
    <property type="match status" value="1"/>
</dbReference>
<reference evidence="8" key="1">
    <citation type="submission" date="2025-08" db="UniProtKB">
        <authorList>
            <consortium name="Ensembl"/>
        </authorList>
    </citation>
    <scope>IDENTIFICATION</scope>
</reference>
<evidence type="ECO:0000256" key="5">
    <source>
        <dbReference type="SAM" id="MobiDB-lite"/>
    </source>
</evidence>
<dbReference type="PANTHER" id="PTHR10663">
    <property type="entry name" value="GUANYL-NUCLEOTIDE EXCHANGE FACTOR"/>
    <property type="match status" value="1"/>
</dbReference>
<reference evidence="8" key="2">
    <citation type="submission" date="2025-09" db="UniProtKB">
        <authorList>
            <consortium name="Ensembl"/>
        </authorList>
    </citation>
    <scope>IDENTIFICATION</scope>
</reference>
<dbReference type="InterPro" id="IPR000904">
    <property type="entry name" value="Sec7_dom"/>
</dbReference>
<keyword evidence="3" id="KW-0344">Guanine-nucleotide releasing factor</keyword>
<dbReference type="GeneTree" id="ENSGT00940000161976"/>
<dbReference type="AlphaFoldDB" id="A0A663ENQ6"/>
<sequence length="865" mass="92548">MGGSVSDEHRGRVPTDGNISPRSMSVDGSISPVSMPTDETGLQEHVPIDGTNSSKSTLMDETNSTKSVRTDGSISHQRVPKDGSISPKSVPTDGSISHQRVPNDGSISPKSVPMDGIISPKSMPMDWSISPKSVPVDGSISPKSVPMDGIISPKSMPMDWSISPKSVPVDGSISPKSVPVDWSISPKSVPMDGSISPKSVPMDGSISPKSVPVDGSISQEHVPMDGSILPESVPTDGTISPEHVPMGGRISPKALTMDWTTSPKSVPTDGSISPAHVPVDGSISPEFARTGGTASPKRWNPQCSEEEEEEDDEEDDGCSSREEDAEEEEDLEEEEPHFHTNPLFQSRVPAPTGARRVPLYRPHGAALRPLLIAEGDDGTGGTGGGRGCPPPHQHPPTPWVPPGRRGRRQHHGAGCPPGGSAVTPALANGGQGRRGEAQRLAARLFHLDDFKKSQVAAFLRKNNDFSGMVAQEYLDFFQFGGQTLDQALRSFLQALVLTGETQERERILGHFSRRYHHCNPGAFPSPDAVHSLTCAIMLLNTDLHGQRLGRAMTSAEFVANLSGMMDGQDFPREQLKALYGSIRSEKLAWAEDEEEEEEEETAGGASLAPPGCKKSNPFLDLPGGTGAVTYRRGWLARKVLAEADGKKTPWGRRGWKPFQAVLKGTVLYFLKPGGRTGVPRRPPEPGPFPAPQEEEGPEAEEPLGVHHALAERASKYTKRPNVFRLQTADWRVFLFQAPTSEEMFSWISRINLVAALFSSPPFPAAVGSQRRFVRPILPAAPSRVPPVSPRCRDGVGVTHGRPPSPTPTFSPRAGGAAPLPRGVDGAGGPGALRASTQPPRKAGTSPRPGRVPPEEGVSPLRETSL</sequence>
<feature type="compositionally biased region" description="Polar residues" evidence="5">
    <location>
        <begin position="258"/>
        <end position="271"/>
    </location>
</feature>
<accession>A0A663ENQ6</accession>
<dbReference type="GO" id="GO:0005085">
    <property type="term" value="F:guanyl-nucleotide exchange factor activity"/>
    <property type="evidence" value="ECO:0007669"/>
    <property type="project" value="UniProtKB-KW"/>
</dbReference>
<feature type="region of interest" description="Disordered" evidence="5">
    <location>
        <begin position="783"/>
        <end position="865"/>
    </location>
</feature>
<feature type="compositionally biased region" description="Polar residues" evidence="5">
    <location>
        <begin position="17"/>
        <end position="34"/>
    </location>
</feature>
<feature type="compositionally biased region" description="Polar residues" evidence="5">
    <location>
        <begin position="86"/>
        <end position="109"/>
    </location>
</feature>
<dbReference type="InParanoid" id="A0A663ENQ6"/>
<dbReference type="GO" id="GO:0032012">
    <property type="term" value="P:regulation of ARF protein signal transduction"/>
    <property type="evidence" value="ECO:0007669"/>
    <property type="project" value="InterPro"/>
</dbReference>
<comment type="subcellular location">
    <subcellularLocation>
        <location evidence="1">Cell projection</location>
        <location evidence="1">Ruffle membrane</location>
    </subcellularLocation>
</comment>
<dbReference type="Ensembl" id="ENSACCT00020014560.1">
    <property type="protein sequence ID" value="ENSACCP00020013940.1"/>
    <property type="gene ID" value="ENSACCG00020009611.1"/>
</dbReference>
<dbReference type="InterPro" id="IPR011993">
    <property type="entry name" value="PH-like_dom_sf"/>
</dbReference>
<feature type="region of interest" description="Disordered" evidence="5">
    <location>
        <begin position="1"/>
        <end position="112"/>
    </location>
</feature>
<dbReference type="SUPFAM" id="SSF48425">
    <property type="entry name" value="Sec7 domain"/>
    <property type="match status" value="1"/>
</dbReference>
<evidence type="ECO:0000256" key="2">
    <source>
        <dbReference type="ARBA" id="ARBA00022475"/>
    </source>
</evidence>